<dbReference type="InterPro" id="IPR010982">
    <property type="entry name" value="Lambda_DNA-bd_dom_sf"/>
</dbReference>
<evidence type="ECO:0000256" key="3">
    <source>
        <dbReference type="ARBA" id="ARBA00023163"/>
    </source>
</evidence>
<gene>
    <name evidence="5" type="ORF">GCM10009751_00860</name>
</gene>
<name>A0ABP4ZGX3_9MICO</name>
<keyword evidence="3" id="KW-0804">Transcription</keyword>
<dbReference type="Pfam" id="PF00356">
    <property type="entry name" value="LacI"/>
    <property type="match status" value="1"/>
</dbReference>
<dbReference type="GO" id="GO:0003677">
    <property type="term" value="F:DNA binding"/>
    <property type="evidence" value="ECO:0007669"/>
    <property type="project" value="UniProtKB-KW"/>
</dbReference>
<dbReference type="PROSITE" id="PS50932">
    <property type="entry name" value="HTH_LACI_2"/>
    <property type="match status" value="1"/>
</dbReference>
<dbReference type="CDD" id="cd01392">
    <property type="entry name" value="HTH_LacI"/>
    <property type="match status" value="1"/>
</dbReference>
<dbReference type="InterPro" id="IPR028082">
    <property type="entry name" value="Peripla_BP_I"/>
</dbReference>
<dbReference type="PANTHER" id="PTHR30146">
    <property type="entry name" value="LACI-RELATED TRANSCRIPTIONAL REPRESSOR"/>
    <property type="match status" value="1"/>
</dbReference>
<dbReference type="PANTHER" id="PTHR30146:SF153">
    <property type="entry name" value="LACTOSE OPERON REPRESSOR"/>
    <property type="match status" value="1"/>
</dbReference>
<keyword evidence="1" id="KW-0805">Transcription regulation</keyword>
<evidence type="ECO:0000313" key="5">
    <source>
        <dbReference type="EMBL" id="GAA1848578.1"/>
    </source>
</evidence>
<dbReference type="CDD" id="cd06296">
    <property type="entry name" value="PBP1_CatR-like"/>
    <property type="match status" value="1"/>
</dbReference>
<dbReference type="RefSeq" id="WP_344098693.1">
    <property type="nucleotide sequence ID" value="NZ_BAAANL010000001.1"/>
</dbReference>
<dbReference type="InterPro" id="IPR046335">
    <property type="entry name" value="LacI/GalR-like_sensor"/>
</dbReference>
<organism evidence="5 6">
    <name type="scientific">Myceligenerans crystallogenes</name>
    <dbReference type="NCBI Taxonomy" id="316335"/>
    <lineage>
        <taxon>Bacteria</taxon>
        <taxon>Bacillati</taxon>
        <taxon>Actinomycetota</taxon>
        <taxon>Actinomycetes</taxon>
        <taxon>Micrococcales</taxon>
        <taxon>Promicromonosporaceae</taxon>
        <taxon>Myceligenerans</taxon>
    </lineage>
</organism>
<reference evidence="6" key="1">
    <citation type="journal article" date="2019" name="Int. J. Syst. Evol. Microbiol.">
        <title>The Global Catalogue of Microorganisms (GCM) 10K type strain sequencing project: providing services to taxonomists for standard genome sequencing and annotation.</title>
        <authorList>
            <consortium name="The Broad Institute Genomics Platform"/>
            <consortium name="The Broad Institute Genome Sequencing Center for Infectious Disease"/>
            <person name="Wu L."/>
            <person name="Ma J."/>
        </authorList>
    </citation>
    <scope>NUCLEOTIDE SEQUENCE [LARGE SCALE GENOMIC DNA]</scope>
    <source>
        <strain evidence="6">JCM 14326</strain>
    </source>
</reference>
<accession>A0ABP4ZGX3</accession>
<evidence type="ECO:0000259" key="4">
    <source>
        <dbReference type="PROSITE" id="PS50932"/>
    </source>
</evidence>
<dbReference type="SUPFAM" id="SSF47413">
    <property type="entry name" value="lambda repressor-like DNA-binding domains"/>
    <property type="match status" value="1"/>
</dbReference>
<sequence>MSTTPASAGAVPPPPAGGATIATIAREVGVSVPTVSKVLNGRSDVAAGTRERVEAALERHQYRRRRAAPARKAGGLIDLVFHRLGSGWSMEIIRGVEVEAGAQRTSVILSELGGEHRPPQDWLDTTMTRPPLGVVLVAANLTEAQHQQLDRRSIPYVVVDTDGEPPADVPSVGSDNWNGGLLATRHLIGLGHRRIACISGPTDMLCSRARLDGFRSAHDEAGIAHDPALVAHGNFYVEAGYKHALRMLSAPDRPTAIFAGSDMQAMGILRAAQELGLSVPRDLSVVGYDDLPLASWMSPPLTTVRQPLMEMGAAATRMLFEMAAGGAPAVPRLNLATDLIVRESTAPPPA</sequence>
<keyword evidence="6" id="KW-1185">Reference proteome</keyword>
<dbReference type="EMBL" id="BAAANL010000001">
    <property type="protein sequence ID" value="GAA1848578.1"/>
    <property type="molecule type" value="Genomic_DNA"/>
</dbReference>
<protein>
    <submittedName>
        <fullName evidence="5">LacI family DNA-binding transcriptional regulator</fullName>
    </submittedName>
</protein>
<keyword evidence="2 5" id="KW-0238">DNA-binding</keyword>
<dbReference type="Gene3D" id="3.40.50.2300">
    <property type="match status" value="2"/>
</dbReference>
<evidence type="ECO:0000313" key="6">
    <source>
        <dbReference type="Proteomes" id="UP001501094"/>
    </source>
</evidence>
<dbReference type="Gene3D" id="1.10.260.40">
    <property type="entry name" value="lambda repressor-like DNA-binding domains"/>
    <property type="match status" value="1"/>
</dbReference>
<feature type="domain" description="HTH lacI-type" evidence="4">
    <location>
        <begin position="19"/>
        <end position="73"/>
    </location>
</feature>
<dbReference type="SUPFAM" id="SSF53822">
    <property type="entry name" value="Periplasmic binding protein-like I"/>
    <property type="match status" value="1"/>
</dbReference>
<evidence type="ECO:0000256" key="2">
    <source>
        <dbReference type="ARBA" id="ARBA00023125"/>
    </source>
</evidence>
<dbReference type="Pfam" id="PF13377">
    <property type="entry name" value="Peripla_BP_3"/>
    <property type="match status" value="1"/>
</dbReference>
<dbReference type="SMART" id="SM00354">
    <property type="entry name" value="HTH_LACI"/>
    <property type="match status" value="1"/>
</dbReference>
<comment type="caution">
    <text evidence="5">The sequence shown here is derived from an EMBL/GenBank/DDBJ whole genome shotgun (WGS) entry which is preliminary data.</text>
</comment>
<dbReference type="Proteomes" id="UP001501094">
    <property type="component" value="Unassembled WGS sequence"/>
</dbReference>
<evidence type="ECO:0000256" key="1">
    <source>
        <dbReference type="ARBA" id="ARBA00023015"/>
    </source>
</evidence>
<proteinExistence type="predicted"/>
<dbReference type="InterPro" id="IPR000843">
    <property type="entry name" value="HTH_LacI"/>
</dbReference>